<gene>
    <name evidence="1" type="ORF">GCM10009799_43550</name>
</gene>
<evidence type="ECO:0008006" key="3">
    <source>
        <dbReference type="Google" id="ProtNLM"/>
    </source>
</evidence>
<sequence length="154" mass="16682">MFPQHGCQSDVTTLYLPGLFLGEVRTARDCVGCVLSREDPDICSTATLLTSELATNALIHGDTRNTACPKTGLLTDPRPFSVTVGLLAREIDVVVSGKGAHYAAPRVRRNRAWDEDGRGLAWVEALATTWGTYGDQESRTVWFSLDRTTAATPG</sequence>
<evidence type="ECO:0000313" key="2">
    <source>
        <dbReference type="Proteomes" id="UP001501585"/>
    </source>
</evidence>
<dbReference type="InterPro" id="IPR050267">
    <property type="entry name" value="Anti-sigma-factor_SerPK"/>
</dbReference>
<protein>
    <recommendedName>
        <fullName evidence="3">Histidine kinase/HSP90-like ATPase domain-containing protein</fullName>
    </recommendedName>
</protein>
<evidence type="ECO:0000313" key="1">
    <source>
        <dbReference type="EMBL" id="GAA2010667.1"/>
    </source>
</evidence>
<dbReference type="PANTHER" id="PTHR35526">
    <property type="entry name" value="ANTI-SIGMA-F FACTOR RSBW-RELATED"/>
    <property type="match status" value="1"/>
</dbReference>
<reference evidence="1 2" key="1">
    <citation type="journal article" date="2019" name="Int. J. Syst. Evol. Microbiol.">
        <title>The Global Catalogue of Microorganisms (GCM) 10K type strain sequencing project: providing services to taxonomists for standard genome sequencing and annotation.</title>
        <authorList>
            <consortium name="The Broad Institute Genomics Platform"/>
            <consortium name="The Broad Institute Genome Sequencing Center for Infectious Disease"/>
            <person name="Wu L."/>
            <person name="Ma J."/>
        </authorList>
    </citation>
    <scope>NUCLEOTIDE SEQUENCE [LARGE SCALE GENOMIC DNA]</scope>
    <source>
        <strain evidence="1 2">JCM 15313</strain>
    </source>
</reference>
<name>A0ABN2TIG9_9ACTN</name>
<organism evidence="1 2">
    <name type="scientific">Nocardiopsis rhodophaea</name>
    <dbReference type="NCBI Taxonomy" id="280238"/>
    <lineage>
        <taxon>Bacteria</taxon>
        <taxon>Bacillati</taxon>
        <taxon>Actinomycetota</taxon>
        <taxon>Actinomycetes</taxon>
        <taxon>Streptosporangiales</taxon>
        <taxon>Nocardiopsidaceae</taxon>
        <taxon>Nocardiopsis</taxon>
    </lineage>
</organism>
<dbReference type="Proteomes" id="UP001501585">
    <property type="component" value="Unassembled WGS sequence"/>
</dbReference>
<comment type="caution">
    <text evidence="1">The sequence shown here is derived from an EMBL/GenBank/DDBJ whole genome shotgun (WGS) entry which is preliminary data.</text>
</comment>
<dbReference type="CDD" id="cd16936">
    <property type="entry name" value="HATPase_RsbW-like"/>
    <property type="match status" value="1"/>
</dbReference>
<dbReference type="InterPro" id="IPR036890">
    <property type="entry name" value="HATPase_C_sf"/>
</dbReference>
<dbReference type="EMBL" id="BAAAPC010000021">
    <property type="protein sequence ID" value="GAA2010667.1"/>
    <property type="molecule type" value="Genomic_DNA"/>
</dbReference>
<dbReference type="RefSeq" id="WP_344164839.1">
    <property type="nucleotide sequence ID" value="NZ_BAAAPC010000021.1"/>
</dbReference>
<accession>A0ABN2TIG9</accession>
<keyword evidence="2" id="KW-1185">Reference proteome</keyword>
<proteinExistence type="predicted"/>
<dbReference type="PANTHER" id="PTHR35526:SF3">
    <property type="entry name" value="ANTI-SIGMA-F FACTOR RSBW"/>
    <property type="match status" value="1"/>
</dbReference>
<dbReference type="Gene3D" id="3.30.565.10">
    <property type="entry name" value="Histidine kinase-like ATPase, C-terminal domain"/>
    <property type="match status" value="1"/>
</dbReference>